<evidence type="ECO:0000256" key="2">
    <source>
        <dbReference type="ARBA" id="ARBA00005653"/>
    </source>
</evidence>
<proteinExistence type="inferred from homology"/>
<comment type="catalytic activity">
    <reaction evidence="14">
        <text>Ca(2+)(in) = Ca(2+)(out)</text>
        <dbReference type="Rhea" id="RHEA:29671"/>
        <dbReference type="ChEBI" id="CHEBI:29108"/>
    </reaction>
</comment>
<evidence type="ECO:0000256" key="8">
    <source>
        <dbReference type="ARBA" id="ARBA00022837"/>
    </source>
</evidence>
<keyword evidence="11 15" id="KW-0496">Mitochondrion</keyword>
<evidence type="ECO:0000256" key="14">
    <source>
        <dbReference type="ARBA" id="ARBA00036634"/>
    </source>
</evidence>
<comment type="similarity">
    <text evidence="2 15">Belongs to the MCU (TC 1.A.77) family.</text>
</comment>
<evidence type="ECO:0000256" key="7">
    <source>
        <dbReference type="ARBA" id="ARBA00022792"/>
    </source>
</evidence>
<reference evidence="17" key="2">
    <citation type="submission" date="2022-06" db="UniProtKB">
        <authorList>
            <consortium name="EnsemblMetazoa"/>
        </authorList>
    </citation>
    <scope>IDENTIFICATION</scope>
    <source>
        <strain evidence="17">DF5081</strain>
    </source>
</reference>
<dbReference type="GO" id="GO:0015292">
    <property type="term" value="F:uniporter activity"/>
    <property type="evidence" value="ECO:0007669"/>
    <property type="project" value="UniProtKB-UniRule"/>
</dbReference>
<evidence type="ECO:0000256" key="3">
    <source>
        <dbReference type="ARBA" id="ARBA00022448"/>
    </source>
</evidence>
<dbReference type="PANTHER" id="PTHR13462:SF10">
    <property type="entry name" value="CALCIUM UNIPORTER PROTEIN, MITOCHONDRIAL"/>
    <property type="match status" value="1"/>
</dbReference>
<feature type="transmembrane region" description="Helical" evidence="15">
    <location>
        <begin position="139"/>
        <end position="158"/>
    </location>
</feature>
<evidence type="ECO:0000313" key="18">
    <source>
        <dbReference type="Proteomes" id="UP000005237"/>
    </source>
</evidence>
<keyword evidence="5 15" id="KW-0107">Calcium channel</keyword>
<feature type="domain" description="Calcium uniporter protein C-terminal" evidence="16">
    <location>
        <begin position="18"/>
        <end position="224"/>
    </location>
</feature>
<keyword evidence="6 15" id="KW-0812">Transmembrane</keyword>
<evidence type="ECO:0000256" key="4">
    <source>
        <dbReference type="ARBA" id="ARBA00022568"/>
    </source>
</evidence>
<evidence type="ECO:0000256" key="11">
    <source>
        <dbReference type="ARBA" id="ARBA00023128"/>
    </source>
</evidence>
<dbReference type="GO" id="GO:0051260">
    <property type="term" value="P:protein homooligomerization"/>
    <property type="evidence" value="ECO:0007669"/>
    <property type="project" value="EnsemblMetazoa"/>
</dbReference>
<dbReference type="GO" id="GO:0051560">
    <property type="term" value="P:mitochondrial calcium ion homeostasis"/>
    <property type="evidence" value="ECO:0007669"/>
    <property type="project" value="UniProtKB-UniRule"/>
</dbReference>
<dbReference type="GO" id="GO:0005262">
    <property type="term" value="F:calcium channel activity"/>
    <property type="evidence" value="ECO:0007669"/>
    <property type="project" value="UniProtKB-UniRule"/>
</dbReference>
<sequence length="256" mass="29819">MRPLSDTVGSLCDFLRLEDRGIDYVAVYGTSGVKLAMCTSIEHLLQFGAFRLRVNDKFYDVTVPEHQGALPYGSDKLRQLDDLRATVASLHVALCVDEYKLSREKKLLLQLENAEALLKPLEVVKQRIEGECEAHTERVMWAGFAACGVQTGLFARLTWWEYSWDIMEPVTYFATYSIVIATFGYYLYTKQSFEYPAARDRVYTKQFYRRAQKQGFDIEKYNRLVDEVEELRQQLKRIRDPLFQHLPVSYLSHLEK</sequence>
<evidence type="ECO:0000256" key="10">
    <source>
        <dbReference type="ARBA" id="ARBA00023065"/>
    </source>
</evidence>
<dbReference type="GO" id="GO:0042802">
    <property type="term" value="F:identical protein binding"/>
    <property type="evidence" value="ECO:0007669"/>
    <property type="project" value="EnsemblMetazoa"/>
</dbReference>
<evidence type="ECO:0000256" key="15">
    <source>
        <dbReference type="RuleBase" id="RU367035"/>
    </source>
</evidence>
<keyword evidence="18" id="KW-1185">Reference proteome</keyword>
<dbReference type="PANTHER" id="PTHR13462">
    <property type="entry name" value="CALCIUM UNIPORTER PROTEIN, MITOCHONDRIAL"/>
    <property type="match status" value="1"/>
</dbReference>
<evidence type="ECO:0000256" key="12">
    <source>
        <dbReference type="ARBA" id="ARBA00023136"/>
    </source>
</evidence>
<dbReference type="AlphaFoldDB" id="A0A8R1DM15"/>
<evidence type="ECO:0000256" key="13">
    <source>
        <dbReference type="ARBA" id="ARBA00023303"/>
    </source>
</evidence>
<keyword evidence="13 15" id="KW-0407">Ion channel</keyword>
<comment type="subcellular location">
    <subcellularLocation>
        <location evidence="1 15">Mitochondrion inner membrane</location>
        <topology evidence="1 15">Multi-pass membrane protein</topology>
    </subcellularLocation>
</comment>
<evidence type="ECO:0000313" key="17">
    <source>
        <dbReference type="EnsemblMetazoa" id="CJA06556.1"/>
    </source>
</evidence>
<feature type="transmembrane region" description="Helical" evidence="15">
    <location>
        <begin position="170"/>
        <end position="188"/>
    </location>
</feature>
<comment type="function">
    <text evidence="15">Mitochondrial inner membrane calcium uniporter that mediates calcium uptake into mitochondria. Mitochondrial calcium homeostasis plays key roles in cellular physiology and regulates cell bioenergetics, cytoplasmic calcium signals and activation of cell death pathways.</text>
</comment>
<protein>
    <recommendedName>
        <fullName evidence="15">Calcium uniporter protein</fullName>
    </recommendedName>
</protein>
<organism evidence="17 18">
    <name type="scientific">Caenorhabditis japonica</name>
    <dbReference type="NCBI Taxonomy" id="281687"/>
    <lineage>
        <taxon>Eukaryota</taxon>
        <taxon>Metazoa</taxon>
        <taxon>Ecdysozoa</taxon>
        <taxon>Nematoda</taxon>
        <taxon>Chromadorea</taxon>
        <taxon>Rhabditida</taxon>
        <taxon>Rhabditina</taxon>
        <taxon>Rhabditomorpha</taxon>
        <taxon>Rhabditoidea</taxon>
        <taxon>Rhabditidae</taxon>
        <taxon>Peloderinae</taxon>
        <taxon>Caenorhabditis</taxon>
    </lineage>
</organism>
<dbReference type="GO" id="GO:1903426">
    <property type="term" value="P:regulation of reactive oxygen species biosynthetic process"/>
    <property type="evidence" value="ECO:0007669"/>
    <property type="project" value="EnsemblMetazoa"/>
</dbReference>
<name>A0A8R1DM15_CAEJA</name>
<evidence type="ECO:0000256" key="9">
    <source>
        <dbReference type="ARBA" id="ARBA00022989"/>
    </source>
</evidence>
<keyword evidence="10 15" id="KW-0406">Ion transport</keyword>
<keyword evidence="9 15" id="KW-1133">Transmembrane helix</keyword>
<dbReference type="InterPro" id="IPR039055">
    <property type="entry name" value="MCU_fam"/>
</dbReference>
<comment type="domain">
    <text evidence="15">The selectivity filter, in which calcium ions are arranged in single file, is composed of two acidic rings separated by one helical turn along the central axis of the channel pore.</text>
</comment>
<evidence type="ECO:0000256" key="1">
    <source>
        <dbReference type="ARBA" id="ARBA00004448"/>
    </source>
</evidence>
<keyword evidence="3 15" id="KW-0813">Transport</keyword>
<dbReference type="EnsemblMetazoa" id="CJA06556.1">
    <property type="protein sequence ID" value="CJA06556.1"/>
    <property type="gene ID" value="WBGene00125760"/>
</dbReference>
<dbReference type="InterPro" id="IPR006769">
    <property type="entry name" value="MCU_C"/>
</dbReference>
<keyword evidence="12 15" id="KW-0472">Membrane</keyword>
<dbReference type="Proteomes" id="UP000005237">
    <property type="component" value="Unassembled WGS sequence"/>
</dbReference>
<accession>A0A8R1DM15</accession>
<evidence type="ECO:0000256" key="5">
    <source>
        <dbReference type="ARBA" id="ARBA00022673"/>
    </source>
</evidence>
<dbReference type="Pfam" id="PF04678">
    <property type="entry name" value="MCU"/>
    <property type="match status" value="1"/>
</dbReference>
<evidence type="ECO:0000259" key="16">
    <source>
        <dbReference type="Pfam" id="PF04678"/>
    </source>
</evidence>
<keyword evidence="4 15" id="KW-0109">Calcium transport</keyword>
<evidence type="ECO:0000256" key="6">
    <source>
        <dbReference type="ARBA" id="ARBA00022692"/>
    </source>
</evidence>
<reference evidence="18" key="1">
    <citation type="submission" date="2010-08" db="EMBL/GenBank/DDBJ databases">
        <authorList>
            <consortium name="Caenorhabditis japonica Sequencing Consortium"/>
            <person name="Wilson R.K."/>
        </authorList>
    </citation>
    <scope>NUCLEOTIDE SEQUENCE [LARGE SCALE GENOMIC DNA]</scope>
    <source>
        <strain evidence="18">DF5081</strain>
    </source>
</reference>
<dbReference type="GO" id="GO:0036444">
    <property type="term" value="P:calcium import into the mitochondrion"/>
    <property type="evidence" value="ECO:0007669"/>
    <property type="project" value="EnsemblMetazoa"/>
</dbReference>
<keyword evidence="8 15" id="KW-0106">Calcium</keyword>
<dbReference type="GO" id="GO:1990246">
    <property type="term" value="C:uniplex complex"/>
    <property type="evidence" value="ECO:0007669"/>
    <property type="project" value="TreeGrafter"/>
</dbReference>
<keyword evidence="7 15" id="KW-0999">Mitochondrion inner membrane</keyword>
<dbReference type="GO" id="GO:0061041">
    <property type="term" value="P:regulation of wound healing"/>
    <property type="evidence" value="ECO:0007669"/>
    <property type="project" value="EnsemblMetazoa"/>
</dbReference>